<evidence type="ECO:0000313" key="4">
    <source>
        <dbReference type="EMBL" id="KAG0659929.1"/>
    </source>
</evidence>
<dbReference type="InterPro" id="IPR036322">
    <property type="entry name" value="WD40_repeat_dom_sf"/>
</dbReference>
<dbReference type="GO" id="GO:0080008">
    <property type="term" value="C:Cul4-RING E3 ubiquitin ligase complex"/>
    <property type="evidence" value="ECO:0007669"/>
    <property type="project" value="TreeGrafter"/>
</dbReference>
<name>A0A9P7B4V9_RHOMI</name>
<dbReference type="InterPro" id="IPR052254">
    <property type="entry name" value="CUL4-DDB1_E3_ligase_receptor"/>
</dbReference>
<proteinExistence type="predicted"/>
<organism evidence="4 5">
    <name type="scientific">Rhodotorula mucilaginosa</name>
    <name type="common">Yeast</name>
    <name type="synonym">Rhodotorula rubra</name>
    <dbReference type="NCBI Taxonomy" id="5537"/>
    <lineage>
        <taxon>Eukaryota</taxon>
        <taxon>Fungi</taxon>
        <taxon>Dikarya</taxon>
        <taxon>Basidiomycota</taxon>
        <taxon>Pucciniomycotina</taxon>
        <taxon>Microbotryomycetes</taxon>
        <taxon>Sporidiobolales</taxon>
        <taxon>Sporidiobolaceae</taxon>
        <taxon>Rhodotorula</taxon>
    </lineage>
</organism>
<dbReference type="Gene3D" id="2.130.10.10">
    <property type="entry name" value="YVTN repeat-like/Quinoprotein amine dehydrogenase"/>
    <property type="match status" value="1"/>
</dbReference>
<accession>A0A9P7B4V9</accession>
<evidence type="ECO:0000313" key="5">
    <source>
        <dbReference type="Proteomes" id="UP000777482"/>
    </source>
</evidence>
<feature type="region of interest" description="Disordered" evidence="3">
    <location>
        <begin position="50"/>
        <end position="85"/>
    </location>
</feature>
<evidence type="ECO:0008006" key="6">
    <source>
        <dbReference type="Google" id="ProtNLM"/>
    </source>
</evidence>
<sequence length="611" mass="66039">MSSAGAPPLQLPGYTWDPETRRYFKQSTSAIRQTPASTARAAAAAALAQAERERLQHQETSRRQARVKQARQRKFERDDEDSNDGFAAWRNSVLAPWLVQPTKRDKFKHALQGSHLATKIGSVRTIYPECLTMDDSIQHISFDETNPSTLRVGTSSGTIATGYLTRPPEEIDMYPNDEERWRTGWFCSSKITSLKTCGNRLVATCLGPPAQAIVGTTDDNISLASITLSPRKTSLWTSAISRDVVALGGDRSVLLCPLSSLSATTPSSGASTPTPHPAAGGGMDAYVTGGRGGGGTVFALEMDEPGRTVWAGVRRGEVKGFDWRSRRGHSSTGGEEDSDGATEGGEVNFSLATPITHLRLIPGQPHQLLVAAMGGQLAIYDLRFLRPPRTTHSAALPGAPRPRKAFPRGRNNQQRQRPVDEGERPGGFHTPVSGLGPVPVISMDGHVNSFSTDLGMDVWRDEWVAIAGQDSRLRIFSLRNGGLPLEPPPASSNSSFASSSSSFSTSAPVSWSSNPPMSSSSSTATATATGANNPAAHPLSRTFSEPIKSLAFSALDHLRLREKDYTRRILEHGGYGDDHNDDDNWEQLRPRWDCPSLWVAEGAGVECFSVQ</sequence>
<dbReference type="EMBL" id="PUHQ01000049">
    <property type="protein sequence ID" value="KAG0659929.1"/>
    <property type="molecule type" value="Genomic_DNA"/>
</dbReference>
<reference evidence="4 5" key="1">
    <citation type="submission" date="2020-11" db="EMBL/GenBank/DDBJ databases">
        <title>Kefir isolates.</title>
        <authorList>
            <person name="Marcisauskas S."/>
            <person name="Kim Y."/>
            <person name="Blasche S."/>
        </authorList>
    </citation>
    <scope>NUCLEOTIDE SEQUENCE [LARGE SCALE GENOMIC DNA]</scope>
    <source>
        <strain evidence="4 5">KR</strain>
    </source>
</reference>
<keyword evidence="5" id="KW-1185">Reference proteome</keyword>
<protein>
    <recommendedName>
        <fullName evidence="6">WD40 repeat-like protein</fullName>
    </recommendedName>
</protein>
<feature type="region of interest" description="Disordered" evidence="3">
    <location>
        <begin position="263"/>
        <end position="283"/>
    </location>
</feature>
<dbReference type="SUPFAM" id="SSF50978">
    <property type="entry name" value="WD40 repeat-like"/>
    <property type="match status" value="1"/>
</dbReference>
<evidence type="ECO:0000256" key="3">
    <source>
        <dbReference type="SAM" id="MobiDB-lite"/>
    </source>
</evidence>
<dbReference type="OrthoDB" id="128867at2759"/>
<evidence type="ECO:0000256" key="2">
    <source>
        <dbReference type="ARBA" id="ARBA00022737"/>
    </source>
</evidence>
<feature type="region of interest" description="Disordered" evidence="3">
    <location>
        <begin position="391"/>
        <end position="434"/>
    </location>
</feature>
<keyword evidence="2" id="KW-0677">Repeat</keyword>
<feature type="compositionally biased region" description="Basic and acidic residues" evidence="3">
    <location>
        <begin position="50"/>
        <end position="62"/>
    </location>
</feature>
<feature type="compositionally biased region" description="Basic and acidic residues" evidence="3">
    <location>
        <begin position="417"/>
        <end position="426"/>
    </location>
</feature>
<dbReference type="InterPro" id="IPR015943">
    <property type="entry name" value="WD40/YVTN_repeat-like_dom_sf"/>
</dbReference>
<dbReference type="PANTHER" id="PTHR44472">
    <property type="entry name" value="DDB1- AND CUL4-ASSOCIATED FACTOR 4-RELATED"/>
    <property type="match status" value="1"/>
</dbReference>
<comment type="caution">
    <text evidence="4">The sequence shown here is derived from an EMBL/GenBank/DDBJ whole genome shotgun (WGS) entry which is preliminary data.</text>
</comment>
<feature type="compositionally biased region" description="Basic residues" evidence="3">
    <location>
        <begin position="63"/>
        <end position="74"/>
    </location>
</feature>
<keyword evidence="1" id="KW-0853">WD repeat</keyword>
<feature type="region of interest" description="Disordered" evidence="3">
    <location>
        <begin position="505"/>
        <end position="540"/>
    </location>
</feature>
<evidence type="ECO:0000256" key="1">
    <source>
        <dbReference type="ARBA" id="ARBA00022574"/>
    </source>
</evidence>
<feature type="compositionally biased region" description="Low complexity" evidence="3">
    <location>
        <begin position="263"/>
        <end position="273"/>
    </location>
</feature>
<feature type="region of interest" description="Disordered" evidence="3">
    <location>
        <begin position="323"/>
        <end position="346"/>
    </location>
</feature>
<feature type="compositionally biased region" description="Low complexity" evidence="3">
    <location>
        <begin position="505"/>
        <end position="536"/>
    </location>
</feature>
<dbReference type="AlphaFoldDB" id="A0A9P7B4V9"/>
<gene>
    <name evidence="4" type="ORF">C6P46_004869</name>
</gene>
<dbReference type="PANTHER" id="PTHR44472:SF1">
    <property type="entry name" value="DDB1 AND CUL4 ASSOCIATED FACTOR 4"/>
    <property type="match status" value="1"/>
</dbReference>
<dbReference type="Proteomes" id="UP000777482">
    <property type="component" value="Unassembled WGS sequence"/>
</dbReference>